<reference evidence="1 2" key="1">
    <citation type="submission" date="2019-07" db="EMBL/GenBank/DDBJ databases">
        <title>Whole genome shotgun sequence of Vibrio sagamiensis NBRC 104589.</title>
        <authorList>
            <person name="Hosoyama A."/>
            <person name="Uohara A."/>
            <person name="Ohji S."/>
            <person name="Ichikawa N."/>
        </authorList>
    </citation>
    <scope>NUCLEOTIDE SEQUENCE [LARGE SCALE GENOMIC DNA]</scope>
    <source>
        <strain evidence="1 2">NBRC 104589</strain>
    </source>
</reference>
<evidence type="ECO:0000313" key="1">
    <source>
        <dbReference type="EMBL" id="GEM77736.1"/>
    </source>
</evidence>
<protein>
    <submittedName>
        <fullName evidence="1">Uncharacterized protein</fullName>
    </submittedName>
</protein>
<name>A0A511QL43_9VIBR</name>
<dbReference type="Proteomes" id="UP000321922">
    <property type="component" value="Unassembled WGS sequence"/>
</dbReference>
<sequence length="186" mass="20605">MQNSYSNDIREITLKKIALIILMVMSTQSYASELSGSDITETTKGVISGFVKFSKDLVEGVDEGVNEGRKTGLSKDGALIINNTEDLKKYLEIKVLNVKKVGENGASIEVGFKSAHHEPIRIINLIESENVLVVDKEEYGTNLWSGKSNPQQITVPSKAGRKATFYFELPPESIKSIRFFGMPFDI</sequence>
<dbReference type="EMBL" id="BJXJ01000118">
    <property type="protein sequence ID" value="GEM77736.1"/>
    <property type="molecule type" value="Genomic_DNA"/>
</dbReference>
<comment type="caution">
    <text evidence="1">The sequence shown here is derived from an EMBL/GenBank/DDBJ whole genome shotgun (WGS) entry which is preliminary data.</text>
</comment>
<gene>
    <name evidence="1" type="ORF">VSA01S_38480</name>
</gene>
<evidence type="ECO:0000313" key="2">
    <source>
        <dbReference type="Proteomes" id="UP000321922"/>
    </source>
</evidence>
<keyword evidence="2" id="KW-1185">Reference proteome</keyword>
<proteinExistence type="predicted"/>
<dbReference type="AlphaFoldDB" id="A0A511QL43"/>
<accession>A0A511QL43</accession>
<organism evidence="1 2">
    <name type="scientific">Vibrio sagamiensis NBRC 104589</name>
    <dbReference type="NCBI Taxonomy" id="1219064"/>
    <lineage>
        <taxon>Bacteria</taxon>
        <taxon>Pseudomonadati</taxon>
        <taxon>Pseudomonadota</taxon>
        <taxon>Gammaproteobacteria</taxon>
        <taxon>Vibrionales</taxon>
        <taxon>Vibrionaceae</taxon>
        <taxon>Vibrio</taxon>
    </lineage>
</organism>